<sequence>MLQKYVQEHPETSFVADYWNDMYLKQRDPLMFNSSVGTWDKEILAPELRDASLQATNLIVASLEFMLALQSETLQPYHCTPPFAGKLRKRTMVIVPHRLFPKKSNENQSDLSPIIPFCMSQFKHMFQGTRIPHKERDSLAIYPDAKHIVVMKNGRFFSFDVIEENGELFYNFHIQILSKILHNLRVIQKKDCPYPEFPVPVLTADNRDFWTDARKELIDNGNTEAVHRIDSAIMLIVLDDSYPDATSLLRGSLHGNGANRWFDKPYNFVTTEDGQNFSLMEHAWGDGIAGVYMKGWTKDKILHRPAVGPDTPSDESGTPIQEINFKLNDGLKTMITASKERFDEMVASLDLTVFHYDRYGSDFIKSKKISPDALSQTAFQLAYRRLFSSYASTYESCTTAIFKHGRTETMRPVTPQSTEFCDALLSGNSHKSHLLNLLRQSSSLHTRMVAEASVGQGCDRHLFALLKLSQSIGGNLPSIFLDPTFAHCMTFRVSSSTMGSHAVNTLAAFAPVTPDGYGIFYLMAKDAFSACISSYRQHKSLDPLTEELKQAFDDLHKVIRV</sequence>
<dbReference type="InterPro" id="IPR042231">
    <property type="entry name" value="Cho/carn_acyl_trans_2"/>
</dbReference>
<dbReference type="STRING" id="283909.R7UZB7"/>
<dbReference type="EMBL" id="KB296584">
    <property type="protein sequence ID" value="ELU11602.1"/>
    <property type="molecule type" value="Genomic_DNA"/>
</dbReference>
<protein>
    <recommendedName>
        <fullName evidence="6">Choline/carnitine acyltransferase domain-containing protein</fullName>
    </recommendedName>
</protein>
<dbReference type="AlphaFoldDB" id="R7UZB7"/>
<accession>R7UZB7</accession>
<dbReference type="InterPro" id="IPR000542">
    <property type="entry name" value="Carn_acyl_trans"/>
</dbReference>
<dbReference type="PROSITE" id="PS00440">
    <property type="entry name" value="ACYLTRANSF_C_2"/>
    <property type="match status" value="1"/>
</dbReference>
<dbReference type="InterPro" id="IPR039551">
    <property type="entry name" value="Cho/carn_acyl_trans"/>
</dbReference>
<dbReference type="EnsemblMetazoa" id="CapteT162949">
    <property type="protein sequence ID" value="CapteP162949"/>
    <property type="gene ID" value="CapteG162949"/>
</dbReference>
<reference evidence="8" key="3">
    <citation type="submission" date="2015-06" db="UniProtKB">
        <authorList>
            <consortium name="EnsemblMetazoa"/>
        </authorList>
    </citation>
    <scope>IDENTIFICATION</scope>
</reference>
<evidence type="ECO:0000313" key="8">
    <source>
        <dbReference type="EnsemblMetazoa" id="CapteP162949"/>
    </source>
</evidence>
<keyword evidence="3 5" id="KW-0012">Acyltransferase</keyword>
<dbReference type="EMBL" id="AMQN01005692">
    <property type="status" value="NOT_ANNOTATED_CDS"/>
    <property type="molecule type" value="Genomic_DNA"/>
</dbReference>
<evidence type="ECO:0000256" key="5">
    <source>
        <dbReference type="RuleBase" id="RU003801"/>
    </source>
</evidence>
<dbReference type="GO" id="GO:0005739">
    <property type="term" value="C:mitochondrion"/>
    <property type="evidence" value="ECO:0007669"/>
    <property type="project" value="TreeGrafter"/>
</dbReference>
<gene>
    <name evidence="7" type="ORF">CAPTEDRAFT_162949</name>
</gene>
<proteinExistence type="inferred from homology"/>
<dbReference type="GO" id="GO:0004095">
    <property type="term" value="F:carnitine O-palmitoyltransferase activity"/>
    <property type="evidence" value="ECO:0007669"/>
    <property type="project" value="TreeGrafter"/>
</dbReference>
<evidence type="ECO:0000256" key="1">
    <source>
        <dbReference type="ARBA" id="ARBA00005232"/>
    </source>
</evidence>
<dbReference type="OrthoDB" id="240216at2759"/>
<evidence type="ECO:0000256" key="2">
    <source>
        <dbReference type="ARBA" id="ARBA00022679"/>
    </source>
</evidence>
<dbReference type="InterPro" id="IPR023213">
    <property type="entry name" value="CAT-like_dom_sf"/>
</dbReference>
<dbReference type="OMA" id="ININPHF"/>
<reference evidence="7 9" key="2">
    <citation type="journal article" date="2013" name="Nature">
        <title>Insights into bilaterian evolution from three spiralian genomes.</title>
        <authorList>
            <person name="Simakov O."/>
            <person name="Marletaz F."/>
            <person name="Cho S.J."/>
            <person name="Edsinger-Gonzales E."/>
            <person name="Havlak P."/>
            <person name="Hellsten U."/>
            <person name="Kuo D.H."/>
            <person name="Larsson T."/>
            <person name="Lv J."/>
            <person name="Arendt D."/>
            <person name="Savage R."/>
            <person name="Osoegawa K."/>
            <person name="de Jong P."/>
            <person name="Grimwood J."/>
            <person name="Chapman J.A."/>
            <person name="Shapiro H."/>
            <person name="Aerts A."/>
            <person name="Otillar R.P."/>
            <person name="Terry A.Y."/>
            <person name="Boore J.L."/>
            <person name="Grigoriev I.V."/>
            <person name="Lindberg D.R."/>
            <person name="Seaver E.C."/>
            <person name="Weisblat D.A."/>
            <person name="Putnam N.H."/>
            <person name="Rokhsar D.S."/>
        </authorList>
    </citation>
    <scope>NUCLEOTIDE SEQUENCE</scope>
    <source>
        <strain evidence="7 9">I ESC-2004</strain>
    </source>
</reference>
<organism evidence="7">
    <name type="scientific">Capitella teleta</name>
    <name type="common">Polychaete worm</name>
    <dbReference type="NCBI Taxonomy" id="283909"/>
    <lineage>
        <taxon>Eukaryota</taxon>
        <taxon>Metazoa</taxon>
        <taxon>Spiralia</taxon>
        <taxon>Lophotrochozoa</taxon>
        <taxon>Annelida</taxon>
        <taxon>Polychaeta</taxon>
        <taxon>Sedentaria</taxon>
        <taxon>Scolecida</taxon>
        <taxon>Capitellidae</taxon>
        <taxon>Capitella</taxon>
    </lineage>
</organism>
<keyword evidence="2 5" id="KW-0808">Transferase</keyword>
<name>R7UZB7_CAPTE</name>
<feature type="domain" description="Choline/carnitine acyltransferase" evidence="6">
    <location>
        <begin position="2"/>
        <end position="549"/>
    </location>
</feature>
<dbReference type="SUPFAM" id="SSF52777">
    <property type="entry name" value="CoA-dependent acyltransferases"/>
    <property type="match status" value="2"/>
</dbReference>
<dbReference type="Proteomes" id="UP000014760">
    <property type="component" value="Unassembled WGS sequence"/>
</dbReference>
<evidence type="ECO:0000256" key="3">
    <source>
        <dbReference type="ARBA" id="ARBA00023315"/>
    </source>
</evidence>
<dbReference type="HOGENOM" id="CLU_013513_4_2_1"/>
<evidence type="ECO:0000259" key="6">
    <source>
        <dbReference type="Pfam" id="PF00755"/>
    </source>
</evidence>
<dbReference type="Gene3D" id="3.30.559.70">
    <property type="entry name" value="Choline/Carnitine o-acyltransferase, domain 2"/>
    <property type="match status" value="1"/>
</dbReference>
<reference evidence="9" key="1">
    <citation type="submission" date="2012-12" db="EMBL/GenBank/DDBJ databases">
        <authorList>
            <person name="Hellsten U."/>
            <person name="Grimwood J."/>
            <person name="Chapman J.A."/>
            <person name="Shapiro H."/>
            <person name="Aerts A."/>
            <person name="Otillar R.P."/>
            <person name="Terry A.Y."/>
            <person name="Boore J.L."/>
            <person name="Simakov O."/>
            <person name="Marletaz F."/>
            <person name="Cho S.-J."/>
            <person name="Edsinger-Gonzales E."/>
            <person name="Havlak P."/>
            <person name="Kuo D.-H."/>
            <person name="Larsson T."/>
            <person name="Lv J."/>
            <person name="Arendt D."/>
            <person name="Savage R."/>
            <person name="Osoegawa K."/>
            <person name="de Jong P."/>
            <person name="Lindberg D.R."/>
            <person name="Seaver E.C."/>
            <person name="Weisblat D.A."/>
            <person name="Putnam N.H."/>
            <person name="Grigoriev I.V."/>
            <person name="Rokhsar D.S."/>
        </authorList>
    </citation>
    <scope>NUCLEOTIDE SEQUENCE</scope>
    <source>
        <strain evidence="9">I ESC-2004</strain>
    </source>
</reference>
<evidence type="ECO:0000313" key="9">
    <source>
        <dbReference type="Proteomes" id="UP000014760"/>
    </source>
</evidence>
<dbReference type="GO" id="GO:0006635">
    <property type="term" value="P:fatty acid beta-oxidation"/>
    <property type="evidence" value="ECO:0007669"/>
    <property type="project" value="TreeGrafter"/>
</dbReference>
<keyword evidence="9" id="KW-1185">Reference proteome</keyword>
<feature type="active site" description="Proton acceptor" evidence="4">
    <location>
        <position position="282"/>
    </location>
</feature>
<dbReference type="Gene3D" id="3.30.559.10">
    <property type="entry name" value="Chloramphenicol acetyltransferase-like domain"/>
    <property type="match status" value="1"/>
</dbReference>
<dbReference type="Pfam" id="PF00755">
    <property type="entry name" value="Carn_acyltransf"/>
    <property type="match status" value="1"/>
</dbReference>
<evidence type="ECO:0000256" key="4">
    <source>
        <dbReference type="PIRSR" id="PIRSR600542-1"/>
    </source>
</evidence>
<dbReference type="PANTHER" id="PTHR22589">
    <property type="entry name" value="CARNITINE O-ACYLTRANSFERASE"/>
    <property type="match status" value="1"/>
</dbReference>
<evidence type="ECO:0000313" key="7">
    <source>
        <dbReference type="EMBL" id="ELU11602.1"/>
    </source>
</evidence>
<dbReference type="PANTHER" id="PTHR22589:SF16">
    <property type="entry name" value="CARNITINE O-PALMITOYLTRANSFERASE 2, MITOCHONDRIAL"/>
    <property type="match status" value="1"/>
</dbReference>
<comment type="similarity">
    <text evidence="1 5">Belongs to the carnitine/choline acetyltransferase family.</text>
</comment>